<dbReference type="Pfam" id="PF03098">
    <property type="entry name" value="An_peroxidase"/>
    <property type="match status" value="1"/>
</dbReference>
<dbReference type="PROSITE" id="PS01208">
    <property type="entry name" value="VWFC_1"/>
    <property type="match status" value="1"/>
</dbReference>
<organism evidence="18 19">
    <name type="scientific">Nesidiocoris tenuis</name>
    <dbReference type="NCBI Taxonomy" id="355587"/>
    <lineage>
        <taxon>Eukaryota</taxon>
        <taxon>Metazoa</taxon>
        <taxon>Ecdysozoa</taxon>
        <taxon>Arthropoda</taxon>
        <taxon>Hexapoda</taxon>
        <taxon>Insecta</taxon>
        <taxon>Pterygota</taxon>
        <taxon>Neoptera</taxon>
        <taxon>Paraneoptera</taxon>
        <taxon>Hemiptera</taxon>
        <taxon>Heteroptera</taxon>
        <taxon>Panheteroptera</taxon>
        <taxon>Cimicomorpha</taxon>
        <taxon>Miridae</taxon>
        <taxon>Dicyphina</taxon>
        <taxon>Nesidiocoris</taxon>
    </lineage>
</organism>
<keyword evidence="9" id="KW-0560">Oxidoreductase</keyword>
<dbReference type="PANTHER" id="PTHR11475">
    <property type="entry name" value="OXIDASE/PEROXIDASE"/>
    <property type="match status" value="1"/>
</dbReference>
<evidence type="ECO:0000256" key="3">
    <source>
        <dbReference type="ARBA" id="ARBA00022559"/>
    </source>
</evidence>
<keyword evidence="3 18" id="KW-0575">Peroxidase</keyword>
<keyword evidence="10" id="KW-0408">Iron</keyword>
<feature type="domain" description="Ig-like" evidence="17">
    <location>
        <begin position="319"/>
        <end position="413"/>
    </location>
</feature>
<dbReference type="InterPro" id="IPR001007">
    <property type="entry name" value="VWF_dom"/>
</dbReference>
<dbReference type="Gene3D" id="2.60.40.10">
    <property type="entry name" value="Immunoglobulins"/>
    <property type="match status" value="4"/>
</dbReference>
<keyword evidence="4" id="KW-0433">Leucine-rich repeat</keyword>
<dbReference type="SUPFAM" id="SSF52058">
    <property type="entry name" value="L domain-like"/>
    <property type="match status" value="1"/>
</dbReference>
<evidence type="ECO:0000313" key="19">
    <source>
        <dbReference type="Proteomes" id="UP001307889"/>
    </source>
</evidence>
<dbReference type="PROSITE" id="PS50292">
    <property type="entry name" value="PEROXIDASE_3"/>
    <property type="match status" value="1"/>
</dbReference>
<keyword evidence="2" id="KW-0964">Secreted</keyword>
<evidence type="ECO:0000256" key="14">
    <source>
        <dbReference type="SAM" id="Coils"/>
    </source>
</evidence>
<feature type="chain" id="PRO_5046259345" evidence="15">
    <location>
        <begin position="18"/>
        <end position="1407"/>
    </location>
</feature>
<dbReference type="CDD" id="cd09826">
    <property type="entry name" value="peroxidasin_like"/>
    <property type="match status" value="1"/>
</dbReference>
<dbReference type="InterPro" id="IPR003599">
    <property type="entry name" value="Ig_sub"/>
</dbReference>
<reference evidence="18 19" key="1">
    <citation type="submission" date="2023-09" db="EMBL/GenBank/DDBJ databases">
        <title>Nesidiocoris tenuis whole genome shotgun sequence.</title>
        <authorList>
            <person name="Shibata T."/>
            <person name="Shimoda M."/>
            <person name="Kobayashi T."/>
            <person name="Uehara T."/>
        </authorList>
    </citation>
    <scope>NUCLEOTIDE SEQUENCE [LARGE SCALE GENOMIC DNA]</scope>
    <source>
        <strain evidence="18 19">Japan</strain>
    </source>
</reference>
<dbReference type="InterPro" id="IPR001611">
    <property type="entry name" value="Leu-rich_rpt"/>
</dbReference>
<keyword evidence="11" id="KW-1015">Disulfide bond</keyword>
<dbReference type="Pfam" id="PF23334">
    <property type="entry name" value="VWC2L_2nd"/>
    <property type="match status" value="1"/>
</dbReference>
<dbReference type="PROSITE" id="PS50184">
    <property type="entry name" value="VWFC_2"/>
    <property type="match status" value="1"/>
</dbReference>
<dbReference type="InterPro" id="IPR034824">
    <property type="entry name" value="Peroxidasin_peroxidase"/>
</dbReference>
<dbReference type="InterPro" id="IPR032675">
    <property type="entry name" value="LRR_dom_sf"/>
</dbReference>
<dbReference type="SMART" id="SM00409">
    <property type="entry name" value="IG"/>
    <property type="match status" value="4"/>
</dbReference>
<evidence type="ECO:0000256" key="1">
    <source>
        <dbReference type="ARBA" id="ARBA00004613"/>
    </source>
</evidence>
<dbReference type="InterPro" id="IPR003591">
    <property type="entry name" value="Leu-rich_rpt_typical-subtyp"/>
</dbReference>
<dbReference type="InterPro" id="IPR037120">
    <property type="entry name" value="Haem_peroxidase_sf_animal"/>
</dbReference>
<evidence type="ECO:0000256" key="13">
    <source>
        <dbReference type="ARBA" id="ARBA00023319"/>
    </source>
</evidence>
<feature type="domain" description="Ig-like" evidence="17">
    <location>
        <begin position="513"/>
        <end position="598"/>
    </location>
</feature>
<dbReference type="Pfam" id="PF13855">
    <property type="entry name" value="LRR_8"/>
    <property type="match status" value="1"/>
</dbReference>
<evidence type="ECO:0000256" key="10">
    <source>
        <dbReference type="ARBA" id="ARBA00023004"/>
    </source>
</evidence>
<evidence type="ECO:0000256" key="7">
    <source>
        <dbReference type="ARBA" id="ARBA00022729"/>
    </source>
</evidence>
<evidence type="ECO:0000256" key="9">
    <source>
        <dbReference type="ARBA" id="ARBA00023002"/>
    </source>
</evidence>
<dbReference type="SMART" id="SM00365">
    <property type="entry name" value="LRR_SD22"/>
    <property type="match status" value="5"/>
</dbReference>
<dbReference type="SMART" id="SM00408">
    <property type="entry name" value="IGc2"/>
    <property type="match status" value="4"/>
</dbReference>
<proteinExistence type="predicted"/>
<dbReference type="PROSITE" id="PS50835">
    <property type="entry name" value="IG_LIKE"/>
    <property type="match status" value="4"/>
</dbReference>
<dbReference type="InterPro" id="IPR007110">
    <property type="entry name" value="Ig-like_dom"/>
</dbReference>
<dbReference type="PANTHER" id="PTHR11475:SF58">
    <property type="entry name" value="PEROXIDASIN"/>
    <property type="match status" value="1"/>
</dbReference>
<evidence type="ECO:0000256" key="8">
    <source>
        <dbReference type="ARBA" id="ARBA00022737"/>
    </source>
</evidence>
<dbReference type="Gene3D" id="1.10.640.10">
    <property type="entry name" value="Haem peroxidase domain superfamily, animal type"/>
    <property type="match status" value="1"/>
</dbReference>
<evidence type="ECO:0000256" key="6">
    <source>
        <dbReference type="ARBA" id="ARBA00022723"/>
    </source>
</evidence>
<feature type="signal peptide" evidence="15">
    <location>
        <begin position="1"/>
        <end position="17"/>
    </location>
</feature>
<dbReference type="GO" id="GO:0004601">
    <property type="term" value="F:peroxidase activity"/>
    <property type="evidence" value="ECO:0007669"/>
    <property type="project" value="UniProtKB-KW"/>
</dbReference>
<dbReference type="InterPro" id="IPR013098">
    <property type="entry name" value="Ig_I-set"/>
</dbReference>
<evidence type="ECO:0000256" key="2">
    <source>
        <dbReference type="ARBA" id="ARBA00022525"/>
    </source>
</evidence>
<protein>
    <submittedName>
        <fullName evidence="18">Animal haem peroxidase</fullName>
    </submittedName>
</protein>
<dbReference type="InterPro" id="IPR010255">
    <property type="entry name" value="Haem_peroxidase_sf"/>
</dbReference>
<sequence>MFRVFALVALAGVFAVADESPSCPAKCMCFRSTVRCMHLHLQTIPDAPTNTSVLDLRFNRIRRIEPGAFKRLKRLQTLMLNDNQIQTLDDGTFRGLSDLRHLYLYKNKIRVLSGRALEGMPRLEQLYLHYNKIERIEPHVFDKLQNLQRLFLHENKLQHIYPGTFESLQSLQRLRLDGNALICDCDLMWFKKMMVDHMREVQIAATCQQPSHLQTKSVADMDLNELLCHEPRIIEGPHDVKVDFGGLARFTCRVDGEPKPQITWMLNSNEIDKSNPKYAIQDDGTLVVSSTNENDLGTYECVAESPYGTTKSDAAKMLPSIDLSKPENYDFSRRPIDQTVKEGETVQLECSVTGNNPNITWTKDDLPLSNPRAHQSPEGTLTIDDVLLEDSALYRCIASFNDGHSISTPAQLAVNAPPRITQSPENQSVNRGVDVRLRCIAYGNPHPVITWFKDGNSVQPTTRIKLEAENTMLHIKRIEEADAGLYTCLAQSVHGTAESSGEIRVRPTGPRAPTFTTTPHSLVASLGSAIEFPCKAQGDPFPAQEWRKNGEPMVYDSKHKVFPTGSLRLYNVSVEDEGRYECRATNEHGTINAEATLRVKGYNDVDDSLVLKAFDDAQTSVDRAVNSTITALFNKNITKTPGTLMTIFRYPDATSRAVVRAADVYENTLLNIRRHISAGAKVDPTQEFKYEDILTPEQIELIARLSGCMEHQKANCTDMCYHTKYRTVDGTCNNLQHPYWGASHTGFRRILSPIYENGFSQPVGWNKKKLYNGYPLPPARLVSTSLIRTDNITSDSQITHMVMQWGQFLDHDLDHAIPSTTAESWEGLDCKKSCDASPPCFPMEVPHGDDRIQTRRCMDFIRSSAICGSGITSVFLNKIMPREQINQLTSFIDGSQVYGFTTNRSILLRDYSTDLGLLRTGIINLSGKALLPFAGAQEVDCRRDPTESEIGCFLAGDIRVNEQVSLLAMHTVWLREHNRIADKLKHVNPHWTGDTLFNEARKIVGAEMQHITFKHWLPLILGPKGMEMLGPYKGYDPTVDPGIANEFATAAFRFGHTLINPILTRLNESFQTIEEGDLPLGKAFFAPWRIVNEGGIDPLMRGMFMSPAKRKRPTENLNNQLTDHLFTSFHAVALDLASMNVQRTRDHGIPFYAEYRKKCGLKHAETFDDLAGEISDAKVRLKLRELYGHPGNIDIFVGGILEDQTEGAKVGPTFRCIMVDQFRRIRDGDRFWYENPATFAPAQLTQIAQSSLARILCDAGDNITRVTENVFLLPHLQEKGVVSCDEIPEMDLRFWYECPDCHNDSRSRRHSGKGASVEGRMEALEGMVKKLQRTVNNLRRRIRNIAASGVCRDDSGGLRKDGEIWQANPCTSCECQETQIKCTRLQCAALDCSRTVTPPGKCCPVCS</sequence>
<dbReference type="SMART" id="SM00369">
    <property type="entry name" value="LRR_TYP"/>
    <property type="match status" value="5"/>
</dbReference>
<dbReference type="SMART" id="SM00214">
    <property type="entry name" value="VWC"/>
    <property type="match status" value="1"/>
</dbReference>
<dbReference type="Pfam" id="PF07679">
    <property type="entry name" value="I-set"/>
    <property type="match status" value="4"/>
</dbReference>
<dbReference type="Gene3D" id="6.20.200.20">
    <property type="match status" value="1"/>
</dbReference>
<dbReference type="InterPro" id="IPR003598">
    <property type="entry name" value="Ig_sub2"/>
</dbReference>
<evidence type="ECO:0000256" key="5">
    <source>
        <dbReference type="ARBA" id="ARBA00022617"/>
    </source>
</evidence>
<comment type="subcellular location">
    <subcellularLocation>
        <location evidence="1">Secreted</location>
    </subcellularLocation>
</comment>
<dbReference type="PROSITE" id="PS51450">
    <property type="entry name" value="LRR"/>
    <property type="match status" value="1"/>
</dbReference>
<keyword evidence="19" id="KW-1185">Reference proteome</keyword>
<dbReference type="InterPro" id="IPR019791">
    <property type="entry name" value="Haem_peroxidase_animal"/>
</dbReference>
<keyword evidence="14" id="KW-0175">Coiled coil</keyword>
<feature type="coiled-coil region" evidence="14">
    <location>
        <begin position="1321"/>
        <end position="1348"/>
    </location>
</feature>
<evidence type="ECO:0000259" key="17">
    <source>
        <dbReference type="PROSITE" id="PS50835"/>
    </source>
</evidence>
<evidence type="ECO:0000313" key="18">
    <source>
        <dbReference type="EMBL" id="BES98159.1"/>
    </source>
</evidence>
<keyword evidence="7 15" id="KW-0732">Signal</keyword>
<evidence type="ECO:0000256" key="15">
    <source>
        <dbReference type="SAM" id="SignalP"/>
    </source>
</evidence>
<dbReference type="EMBL" id="AP028917">
    <property type="protein sequence ID" value="BES98159.1"/>
    <property type="molecule type" value="Genomic_DNA"/>
</dbReference>
<evidence type="ECO:0000259" key="16">
    <source>
        <dbReference type="PROSITE" id="PS50184"/>
    </source>
</evidence>
<dbReference type="SUPFAM" id="SSF57603">
    <property type="entry name" value="FnI-like domain"/>
    <property type="match status" value="1"/>
</dbReference>
<name>A0ABN7B3H9_9HEMI</name>
<feature type="domain" description="Ig-like" evidence="17">
    <location>
        <begin position="231"/>
        <end position="318"/>
    </location>
</feature>
<evidence type="ECO:0000256" key="4">
    <source>
        <dbReference type="ARBA" id="ARBA00022614"/>
    </source>
</evidence>
<keyword evidence="5" id="KW-0349">Heme</keyword>
<dbReference type="InterPro" id="IPR013783">
    <property type="entry name" value="Ig-like_fold"/>
</dbReference>
<dbReference type="PRINTS" id="PR00457">
    <property type="entry name" value="ANPEROXIDASE"/>
</dbReference>
<dbReference type="SUPFAM" id="SSF48113">
    <property type="entry name" value="Heme-dependent peroxidases"/>
    <property type="match status" value="1"/>
</dbReference>
<feature type="domain" description="VWFC" evidence="16">
    <location>
        <begin position="1349"/>
        <end position="1407"/>
    </location>
</feature>
<dbReference type="SUPFAM" id="SSF48726">
    <property type="entry name" value="Immunoglobulin"/>
    <property type="match status" value="4"/>
</dbReference>
<evidence type="ECO:0000256" key="11">
    <source>
        <dbReference type="ARBA" id="ARBA00023157"/>
    </source>
</evidence>
<keyword evidence="13" id="KW-0393">Immunoglobulin domain</keyword>
<dbReference type="Gene3D" id="3.80.10.10">
    <property type="entry name" value="Ribonuclease Inhibitor"/>
    <property type="match status" value="2"/>
</dbReference>
<keyword evidence="8" id="KW-0677">Repeat</keyword>
<dbReference type="InterPro" id="IPR036179">
    <property type="entry name" value="Ig-like_dom_sf"/>
</dbReference>
<accession>A0ABN7B3H9</accession>
<dbReference type="Proteomes" id="UP001307889">
    <property type="component" value="Chromosome 9"/>
</dbReference>
<evidence type="ECO:0000256" key="12">
    <source>
        <dbReference type="ARBA" id="ARBA00023180"/>
    </source>
</evidence>
<gene>
    <name evidence="18" type="ORF">NTJ_10974</name>
</gene>
<keyword evidence="12" id="KW-0325">Glycoprotein</keyword>
<feature type="domain" description="Ig-like" evidence="17">
    <location>
        <begin position="418"/>
        <end position="504"/>
    </location>
</feature>
<keyword evidence="6" id="KW-0479">Metal-binding</keyword>